<name>A0A8T0TAZ4_PANVG</name>
<gene>
    <name evidence="2" type="ORF">PVAP13_4NG046011</name>
</gene>
<feature type="transmembrane region" description="Helical" evidence="1">
    <location>
        <begin position="15"/>
        <end position="34"/>
    </location>
</feature>
<organism evidence="2 3">
    <name type="scientific">Panicum virgatum</name>
    <name type="common">Blackwell switchgrass</name>
    <dbReference type="NCBI Taxonomy" id="38727"/>
    <lineage>
        <taxon>Eukaryota</taxon>
        <taxon>Viridiplantae</taxon>
        <taxon>Streptophyta</taxon>
        <taxon>Embryophyta</taxon>
        <taxon>Tracheophyta</taxon>
        <taxon>Spermatophyta</taxon>
        <taxon>Magnoliopsida</taxon>
        <taxon>Liliopsida</taxon>
        <taxon>Poales</taxon>
        <taxon>Poaceae</taxon>
        <taxon>PACMAD clade</taxon>
        <taxon>Panicoideae</taxon>
        <taxon>Panicodae</taxon>
        <taxon>Paniceae</taxon>
        <taxon>Panicinae</taxon>
        <taxon>Panicum</taxon>
        <taxon>Panicum sect. Hiantes</taxon>
    </lineage>
</organism>
<comment type="caution">
    <text evidence="2">The sequence shown here is derived from an EMBL/GenBank/DDBJ whole genome shotgun (WGS) entry which is preliminary data.</text>
</comment>
<keyword evidence="1" id="KW-1133">Transmembrane helix</keyword>
<accession>A0A8T0TAZ4</accession>
<keyword evidence="1" id="KW-0812">Transmembrane</keyword>
<keyword evidence="1" id="KW-0472">Membrane</keyword>
<evidence type="ECO:0000256" key="1">
    <source>
        <dbReference type="SAM" id="Phobius"/>
    </source>
</evidence>
<protein>
    <submittedName>
        <fullName evidence="2">Uncharacterized protein</fullName>
    </submittedName>
</protein>
<dbReference type="Proteomes" id="UP000823388">
    <property type="component" value="Chromosome 4N"/>
</dbReference>
<proteinExistence type="predicted"/>
<reference evidence="2" key="1">
    <citation type="submission" date="2020-05" db="EMBL/GenBank/DDBJ databases">
        <title>WGS assembly of Panicum virgatum.</title>
        <authorList>
            <person name="Lovell J.T."/>
            <person name="Jenkins J."/>
            <person name="Shu S."/>
            <person name="Juenger T.E."/>
            <person name="Schmutz J."/>
        </authorList>
    </citation>
    <scope>NUCLEOTIDE SEQUENCE</scope>
    <source>
        <strain evidence="2">AP13</strain>
    </source>
</reference>
<dbReference type="AlphaFoldDB" id="A0A8T0TAZ4"/>
<keyword evidence="3" id="KW-1185">Reference proteome</keyword>
<evidence type="ECO:0000313" key="2">
    <source>
        <dbReference type="EMBL" id="KAG2606423.1"/>
    </source>
</evidence>
<dbReference type="EMBL" id="CM029044">
    <property type="protein sequence ID" value="KAG2606423.1"/>
    <property type="molecule type" value="Genomic_DNA"/>
</dbReference>
<evidence type="ECO:0000313" key="3">
    <source>
        <dbReference type="Proteomes" id="UP000823388"/>
    </source>
</evidence>
<sequence>MFGKTAPSGNLKKKMTILSLFFLNCFYFPFYFFFTPNLSSLSSSSPCRSAAGSAMSIPKRPQASAGCMGLQIRAPTGRVGATSSHQAPAILSPAASSTGHLEVQRRELPPSLGRLKLPLRLPVVPALTICCDPS</sequence>